<sequence length="130" mass="14379">MKKLVSPVTMFLFGVLVFAVIMIISNKLQLIQTLEVDPKMTVDQKIELMHSHSLFWFYRVLTALAAASISISIPGMISLNHKPDGNQLMRTNADGSEEPNTMSLLEKEPTISASGAIAVFVLVYLFNPLV</sequence>
<organism evidence="2 3">
    <name type="scientific">Winogradskyella luteola</name>
    <dbReference type="NCBI Taxonomy" id="2828330"/>
    <lineage>
        <taxon>Bacteria</taxon>
        <taxon>Pseudomonadati</taxon>
        <taxon>Bacteroidota</taxon>
        <taxon>Flavobacteriia</taxon>
        <taxon>Flavobacteriales</taxon>
        <taxon>Flavobacteriaceae</taxon>
        <taxon>Winogradskyella</taxon>
    </lineage>
</organism>
<evidence type="ECO:0000256" key="1">
    <source>
        <dbReference type="SAM" id="Phobius"/>
    </source>
</evidence>
<name>A0A9X1F8B2_9FLAO</name>
<protein>
    <submittedName>
        <fullName evidence="2">Uncharacterized protein</fullName>
    </submittedName>
</protein>
<accession>A0A9X1F8B2</accession>
<dbReference type="EMBL" id="JAGSPD010000003">
    <property type="protein sequence ID" value="MBV7268468.1"/>
    <property type="molecule type" value="Genomic_DNA"/>
</dbReference>
<evidence type="ECO:0000313" key="3">
    <source>
        <dbReference type="Proteomes" id="UP001138894"/>
    </source>
</evidence>
<proteinExistence type="predicted"/>
<reference evidence="2" key="1">
    <citation type="submission" date="2021-04" db="EMBL/GenBank/DDBJ databases">
        <authorList>
            <person name="Pira H."/>
            <person name="Risdian C."/>
            <person name="Wink J."/>
        </authorList>
    </citation>
    <scope>NUCLEOTIDE SEQUENCE</scope>
    <source>
        <strain evidence="2">WHY3</strain>
    </source>
</reference>
<feature type="transmembrane region" description="Helical" evidence="1">
    <location>
        <begin position="56"/>
        <end position="77"/>
    </location>
</feature>
<dbReference type="Proteomes" id="UP001138894">
    <property type="component" value="Unassembled WGS sequence"/>
</dbReference>
<gene>
    <name evidence="2" type="ORF">KCG49_04575</name>
</gene>
<evidence type="ECO:0000313" key="2">
    <source>
        <dbReference type="EMBL" id="MBV7268468.1"/>
    </source>
</evidence>
<feature type="transmembrane region" description="Helical" evidence="1">
    <location>
        <begin position="110"/>
        <end position="127"/>
    </location>
</feature>
<keyword evidence="1" id="KW-0472">Membrane</keyword>
<keyword evidence="1" id="KW-0812">Transmembrane</keyword>
<keyword evidence="1" id="KW-1133">Transmembrane helix</keyword>
<feature type="transmembrane region" description="Helical" evidence="1">
    <location>
        <begin position="6"/>
        <end position="24"/>
    </location>
</feature>
<dbReference type="RefSeq" id="WP_218545022.1">
    <property type="nucleotide sequence ID" value="NZ_JAGSPD010000003.1"/>
</dbReference>
<dbReference type="AlphaFoldDB" id="A0A9X1F8B2"/>
<keyword evidence="3" id="KW-1185">Reference proteome</keyword>
<comment type="caution">
    <text evidence="2">The sequence shown here is derived from an EMBL/GenBank/DDBJ whole genome shotgun (WGS) entry which is preliminary data.</text>
</comment>